<feature type="transmembrane region" description="Helical" evidence="1">
    <location>
        <begin position="104"/>
        <end position="124"/>
    </location>
</feature>
<evidence type="ECO:0000256" key="1">
    <source>
        <dbReference type="SAM" id="Phobius"/>
    </source>
</evidence>
<reference evidence="2 3" key="1">
    <citation type="submission" date="2016-11" db="EMBL/GenBank/DDBJ databases">
        <authorList>
            <person name="Jaros S."/>
            <person name="Januszkiewicz K."/>
            <person name="Wedrychowicz H."/>
        </authorList>
    </citation>
    <scope>NUCLEOTIDE SEQUENCE [LARGE SCALE GENOMIC DNA]</scope>
    <source>
        <strain evidence="2 3">DSM 16917</strain>
    </source>
</reference>
<feature type="transmembrane region" description="Helical" evidence="1">
    <location>
        <begin position="43"/>
        <end position="68"/>
    </location>
</feature>
<organism evidence="2 3">
    <name type="scientific">Ferrimonas marina</name>
    <dbReference type="NCBI Taxonomy" id="299255"/>
    <lineage>
        <taxon>Bacteria</taxon>
        <taxon>Pseudomonadati</taxon>
        <taxon>Pseudomonadota</taxon>
        <taxon>Gammaproteobacteria</taxon>
        <taxon>Alteromonadales</taxon>
        <taxon>Ferrimonadaceae</taxon>
        <taxon>Ferrimonas</taxon>
    </lineage>
</organism>
<proteinExistence type="predicted"/>
<dbReference type="STRING" id="299255.SAMN02745129_0775"/>
<feature type="transmembrane region" description="Helical" evidence="1">
    <location>
        <begin position="7"/>
        <end position="31"/>
    </location>
</feature>
<dbReference type="EMBL" id="FQXG01000001">
    <property type="protein sequence ID" value="SHG80651.1"/>
    <property type="molecule type" value="Genomic_DNA"/>
</dbReference>
<keyword evidence="1" id="KW-1133">Transmembrane helix</keyword>
<keyword evidence="3" id="KW-1185">Reference proteome</keyword>
<keyword evidence="1" id="KW-0812">Transmembrane</keyword>
<sequence length="130" mass="13773">MGSKAKIWLGVGALLGVLPMVLLLAAGLYFFPNNLAQVVRGEVGALASVLLVVLGLFGLCACLSLLWALLRETAPWLSPLWLRWGLGCGAIAIVGVAVQTLLPVANWDTALLLIPLVVLVHLGYKGRSYL</sequence>
<dbReference type="RefSeq" id="WP_067654186.1">
    <property type="nucleotide sequence ID" value="NZ_FQXG01000001.1"/>
</dbReference>
<evidence type="ECO:0000313" key="2">
    <source>
        <dbReference type="EMBL" id="SHG80651.1"/>
    </source>
</evidence>
<keyword evidence="1" id="KW-0472">Membrane</keyword>
<dbReference type="Proteomes" id="UP000184268">
    <property type="component" value="Unassembled WGS sequence"/>
</dbReference>
<name>A0A1M5MTQ2_9GAMM</name>
<protein>
    <submittedName>
        <fullName evidence="2">Uncharacterized protein</fullName>
    </submittedName>
</protein>
<feature type="transmembrane region" description="Helical" evidence="1">
    <location>
        <begin position="80"/>
        <end position="98"/>
    </location>
</feature>
<evidence type="ECO:0000313" key="3">
    <source>
        <dbReference type="Proteomes" id="UP000184268"/>
    </source>
</evidence>
<dbReference type="AlphaFoldDB" id="A0A1M5MTQ2"/>
<gene>
    <name evidence="2" type="ORF">SAMN02745129_0775</name>
</gene>
<accession>A0A1M5MTQ2</accession>